<protein>
    <submittedName>
        <fullName evidence="5">Amino acid/amide ABC transporter ATP-binding protein 1, HAAT family</fullName>
    </submittedName>
</protein>
<reference evidence="5 6" key="1">
    <citation type="submission" date="2007-05" db="EMBL/GenBank/DDBJ databases">
        <title>Complete sequence of Geobacter uraniireducens Rf4.</title>
        <authorList>
            <consortium name="US DOE Joint Genome Institute"/>
            <person name="Copeland A."/>
            <person name="Lucas S."/>
            <person name="Lapidus A."/>
            <person name="Barry K."/>
            <person name="Detter J.C."/>
            <person name="Glavina del Rio T."/>
            <person name="Hammon N."/>
            <person name="Israni S."/>
            <person name="Dalin E."/>
            <person name="Tice H."/>
            <person name="Pitluck S."/>
            <person name="Chertkov O."/>
            <person name="Brettin T."/>
            <person name="Bruce D."/>
            <person name="Han C."/>
            <person name="Schmutz J."/>
            <person name="Larimer F."/>
            <person name="Land M."/>
            <person name="Hauser L."/>
            <person name="Kyrpides N."/>
            <person name="Mikhailova N."/>
            <person name="Shelobolina E."/>
            <person name="Aklujkar M."/>
            <person name="Lovley D."/>
            <person name="Richardson P."/>
        </authorList>
    </citation>
    <scope>NUCLEOTIDE SEQUENCE [LARGE SCALE GENOMIC DNA]</scope>
    <source>
        <strain evidence="5 6">Rf4</strain>
    </source>
</reference>
<dbReference type="Proteomes" id="UP000006695">
    <property type="component" value="Chromosome"/>
</dbReference>
<dbReference type="EMBL" id="CP000698">
    <property type="protein sequence ID" value="ABQ24330.1"/>
    <property type="molecule type" value="Genomic_DNA"/>
</dbReference>
<dbReference type="GO" id="GO:0005886">
    <property type="term" value="C:plasma membrane"/>
    <property type="evidence" value="ECO:0007669"/>
    <property type="project" value="TreeGrafter"/>
</dbReference>
<dbReference type="InterPro" id="IPR003439">
    <property type="entry name" value="ABC_transporter-like_ATP-bd"/>
</dbReference>
<dbReference type="STRING" id="351605.Gura_0114"/>
<name>A5GDM5_GEOUR</name>
<dbReference type="Gene3D" id="3.40.50.300">
    <property type="entry name" value="P-loop containing nucleotide triphosphate hydrolases"/>
    <property type="match status" value="1"/>
</dbReference>
<dbReference type="SMART" id="SM00382">
    <property type="entry name" value="AAA"/>
    <property type="match status" value="1"/>
</dbReference>
<evidence type="ECO:0000256" key="1">
    <source>
        <dbReference type="ARBA" id="ARBA00022448"/>
    </source>
</evidence>
<dbReference type="GO" id="GO:0005304">
    <property type="term" value="F:L-valine transmembrane transporter activity"/>
    <property type="evidence" value="ECO:0007669"/>
    <property type="project" value="TreeGrafter"/>
</dbReference>
<dbReference type="SUPFAM" id="SSF52540">
    <property type="entry name" value="P-loop containing nucleoside triphosphate hydrolases"/>
    <property type="match status" value="1"/>
</dbReference>
<accession>A5GDM5</accession>
<dbReference type="RefSeq" id="WP_011937059.1">
    <property type="nucleotide sequence ID" value="NC_009483.1"/>
</dbReference>
<dbReference type="GO" id="GO:1903805">
    <property type="term" value="P:L-valine import across plasma membrane"/>
    <property type="evidence" value="ECO:0007669"/>
    <property type="project" value="TreeGrafter"/>
</dbReference>
<dbReference type="PROSITE" id="PS50893">
    <property type="entry name" value="ABC_TRANSPORTER_2"/>
    <property type="match status" value="1"/>
</dbReference>
<evidence type="ECO:0000313" key="6">
    <source>
        <dbReference type="Proteomes" id="UP000006695"/>
    </source>
</evidence>
<dbReference type="HOGENOM" id="CLU_000604_1_2_7"/>
<dbReference type="FunFam" id="3.40.50.300:FF:000421">
    <property type="entry name" value="Branched-chain amino acid ABC transporter ATP-binding protein"/>
    <property type="match status" value="1"/>
</dbReference>
<dbReference type="GO" id="GO:0016887">
    <property type="term" value="F:ATP hydrolysis activity"/>
    <property type="evidence" value="ECO:0007669"/>
    <property type="project" value="InterPro"/>
</dbReference>
<dbReference type="InterPro" id="IPR032823">
    <property type="entry name" value="BCA_ABC_TP_C"/>
</dbReference>
<keyword evidence="3 5" id="KW-0067">ATP-binding</keyword>
<dbReference type="Pfam" id="PF12399">
    <property type="entry name" value="BCA_ABC_TP_C"/>
    <property type="match status" value="1"/>
</dbReference>
<keyword evidence="2" id="KW-0547">Nucleotide-binding</keyword>
<organism evidence="5 6">
    <name type="scientific">Geotalea uraniireducens (strain Rf4)</name>
    <name type="common">Geobacter uraniireducens</name>
    <dbReference type="NCBI Taxonomy" id="351605"/>
    <lineage>
        <taxon>Bacteria</taxon>
        <taxon>Pseudomonadati</taxon>
        <taxon>Thermodesulfobacteriota</taxon>
        <taxon>Desulfuromonadia</taxon>
        <taxon>Geobacterales</taxon>
        <taxon>Geobacteraceae</taxon>
        <taxon>Geotalea</taxon>
    </lineage>
</organism>
<evidence type="ECO:0000259" key="4">
    <source>
        <dbReference type="PROSITE" id="PS50893"/>
    </source>
</evidence>
<dbReference type="InterPro" id="IPR051120">
    <property type="entry name" value="ABC_AA/LPS_Transport"/>
</dbReference>
<dbReference type="AlphaFoldDB" id="A5GDM5"/>
<dbReference type="PANTHER" id="PTHR45772:SF7">
    <property type="entry name" value="AMINO ACID ABC TRANSPORTER ATP-BINDING PROTEIN"/>
    <property type="match status" value="1"/>
</dbReference>
<dbReference type="Pfam" id="PF00005">
    <property type="entry name" value="ABC_tran"/>
    <property type="match status" value="1"/>
</dbReference>
<dbReference type="PANTHER" id="PTHR45772">
    <property type="entry name" value="CONSERVED COMPONENT OF ABC TRANSPORTER FOR NATURAL AMINO ACIDS-RELATED"/>
    <property type="match status" value="1"/>
</dbReference>
<evidence type="ECO:0000256" key="3">
    <source>
        <dbReference type="ARBA" id="ARBA00022840"/>
    </source>
</evidence>
<dbReference type="GO" id="GO:0015808">
    <property type="term" value="P:L-alanine transport"/>
    <property type="evidence" value="ECO:0007669"/>
    <property type="project" value="TreeGrafter"/>
</dbReference>
<gene>
    <name evidence="5" type="ordered locus">Gura_0114</name>
</gene>
<dbReference type="GO" id="GO:1903806">
    <property type="term" value="P:L-isoleucine import across plasma membrane"/>
    <property type="evidence" value="ECO:0007669"/>
    <property type="project" value="TreeGrafter"/>
</dbReference>
<sequence>MAEPLLKVNSVTKCFGGLMAVNNVTCQVHEGEIVGLLGPNGAGKTTLFNVISGYYAPTSGSIVFKGQDISGRPPYDLAKLGIGRTFQVVKPFAGLSVLENVVIASFLRHPKLADAEKHAWRILETTGLADRAGIPASGLTLAGRKRLEISKALALEPSFLLLDEVVAGLNPTEADRTVELILKLKAEGMTILIVEHIMRVIMNISDRLVVLNFGEKIAEGTPAEVAENPLVIEAYLGEAAA</sequence>
<keyword evidence="6" id="KW-1185">Reference proteome</keyword>
<dbReference type="KEGG" id="gur:Gura_0114"/>
<dbReference type="GO" id="GO:0015188">
    <property type="term" value="F:L-isoleucine transmembrane transporter activity"/>
    <property type="evidence" value="ECO:0007669"/>
    <property type="project" value="TreeGrafter"/>
</dbReference>
<evidence type="ECO:0000313" key="5">
    <source>
        <dbReference type="EMBL" id="ABQ24330.1"/>
    </source>
</evidence>
<dbReference type="InterPro" id="IPR003593">
    <property type="entry name" value="AAA+_ATPase"/>
</dbReference>
<dbReference type="GO" id="GO:0042941">
    <property type="term" value="P:D-alanine transmembrane transport"/>
    <property type="evidence" value="ECO:0007669"/>
    <property type="project" value="TreeGrafter"/>
</dbReference>
<feature type="domain" description="ABC transporter" evidence="4">
    <location>
        <begin position="6"/>
        <end position="238"/>
    </location>
</feature>
<dbReference type="OrthoDB" id="9805130at2"/>
<dbReference type="GO" id="GO:0005524">
    <property type="term" value="F:ATP binding"/>
    <property type="evidence" value="ECO:0007669"/>
    <property type="project" value="UniProtKB-KW"/>
</dbReference>
<dbReference type="CDD" id="cd03219">
    <property type="entry name" value="ABC_Mj1267_LivG_branched"/>
    <property type="match status" value="1"/>
</dbReference>
<proteinExistence type="predicted"/>
<keyword evidence="1" id="KW-0813">Transport</keyword>
<evidence type="ECO:0000256" key="2">
    <source>
        <dbReference type="ARBA" id="ARBA00022741"/>
    </source>
</evidence>
<dbReference type="InterPro" id="IPR027417">
    <property type="entry name" value="P-loop_NTPase"/>
</dbReference>
<dbReference type="GO" id="GO:0015192">
    <property type="term" value="F:L-phenylalanine transmembrane transporter activity"/>
    <property type="evidence" value="ECO:0007669"/>
    <property type="project" value="TreeGrafter"/>
</dbReference>